<evidence type="ECO:0000256" key="1">
    <source>
        <dbReference type="ARBA" id="ARBA00010928"/>
    </source>
</evidence>
<name>A0ABV4U6K3_9BACT</name>
<dbReference type="SUPFAM" id="SSF51735">
    <property type="entry name" value="NAD(P)-binding Rossmann-fold domains"/>
    <property type="match status" value="1"/>
</dbReference>
<dbReference type="Pfam" id="PF01408">
    <property type="entry name" value="GFO_IDH_MocA"/>
    <property type="match status" value="1"/>
</dbReference>
<reference evidence="4 5" key="1">
    <citation type="submission" date="2024-08" db="EMBL/GenBank/DDBJ databases">
        <title>Whole-genome sequencing of halo(alkali)philic microorganisms from hypersaline lakes.</title>
        <authorList>
            <person name="Sorokin D.Y."/>
            <person name="Merkel A.Y."/>
            <person name="Messina E."/>
            <person name="Yakimov M."/>
        </authorList>
    </citation>
    <scope>NUCLEOTIDE SEQUENCE [LARGE SCALE GENOMIC DNA]</scope>
    <source>
        <strain evidence="4 5">AB-hyl4</strain>
    </source>
</reference>
<keyword evidence="2" id="KW-0560">Oxidoreductase</keyword>
<gene>
    <name evidence="4" type="ORF">ACERK3_11660</name>
</gene>
<dbReference type="PANTHER" id="PTHR43708:SF5">
    <property type="entry name" value="CONSERVED EXPRESSED OXIDOREDUCTASE (EUROFUNG)-RELATED"/>
    <property type="match status" value="1"/>
</dbReference>
<dbReference type="Gene3D" id="3.40.50.720">
    <property type="entry name" value="NAD(P)-binding Rossmann-like Domain"/>
    <property type="match status" value="1"/>
</dbReference>
<evidence type="ECO:0000313" key="4">
    <source>
        <dbReference type="EMBL" id="MFA9478942.1"/>
    </source>
</evidence>
<dbReference type="Proteomes" id="UP001575105">
    <property type="component" value="Unassembled WGS sequence"/>
</dbReference>
<proteinExistence type="inferred from homology"/>
<evidence type="ECO:0000313" key="5">
    <source>
        <dbReference type="Proteomes" id="UP001575105"/>
    </source>
</evidence>
<dbReference type="EMBL" id="JBGUBD010000006">
    <property type="protein sequence ID" value="MFA9478942.1"/>
    <property type="molecule type" value="Genomic_DNA"/>
</dbReference>
<dbReference type="Gene3D" id="3.30.360.10">
    <property type="entry name" value="Dihydrodipicolinate Reductase, domain 2"/>
    <property type="match status" value="1"/>
</dbReference>
<comment type="caution">
    <text evidence="4">The sequence shown here is derived from an EMBL/GenBank/DDBJ whole genome shotgun (WGS) entry which is preliminary data.</text>
</comment>
<keyword evidence="5" id="KW-1185">Reference proteome</keyword>
<protein>
    <submittedName>
        <fullName evidence="4">Gfo/Idh/MocA family oxidoreductase</fullName>
    </submittedName>
</protein>
<dbReference type="InterPro" id="IPR000683">
    <property type="entry name" value="Gfo/Idh/MocA-like_OxRdtase_N"/>
</dbReference>
<evidence type="ECO:0000259" key="3">
    <source>
        <dbReference type="Pfam" id="PF01408"/>
    </source>
</evidence>
<accession>A0ABV4U6K3</accession>
<feature type="domain" description="Gfo/Idh/MocA-like oxidoreductase N-terminal" evidence="3">
    <location>
        <begin position="67"/>
        <end position="142"/>
    </location>
</feature>
<dbReference type="InterPro" id="IPR036291">
    <property type="entry name" value="NAD(P)-bd_dom_sf"/>
</dbReference>
<evidence type="ECO:0000256" key="2">
    <source>
        <dbReference type="ARBA" id="ARBA00023002"/>
    </source>
</evidence>
<dbReference type="PANTHER" id="PTHR43708">
    <property type="entry name" value="CONSERVED EXPRESSED OXIDOREDUCTASE (EUROFUNG)"/>
    <property type="match status" value="1"/>
</dbReference>
<organism evidence="4 5">
    <name type="scientific">Natronomicrosphaera hydrolytica</name>
    <dbReference type="NCBI Taxonomy" id="3242702"/>
    <lineage>
        <taxon>Bacteria</taxon>
        <taxon>Pseudomonadati</taxon>
        <taxon>Planctomycetota</taxon>
        <taxon>Phycisphaerae</taxon>
        <taxon>Phycisphaerales</taxon>
        <taxon>Phycisphaeraceae</taxon>
        <taxon>Natronomicrosphaera</taxon>
    </lineage>
</organism>
<comment type="similarity">
    <text evidence="1">Belongs to the Gfo/Idh/MocA family.</text>
</comment>
<dbReference type="RefSeq" id="WP_425345861.1">
    <property type="nucleotide sequence ID" value="NZ_JBGUBD010000006.1"/>
</dbReference>
<sequence length="324" mass="35946">MVNHTPLVADPHNIRLAMLGMVEGNGHPYSWSAIVNGRYDADVMAKCGYPVIAQYLGAQPKENLGIPGAQVTHVWCDQRTDAEQVARAAYIDHIVDKPEDVIGHVDAVIIATDVGHEHLDRARPFIEADLPVFIDKPLTDREDHLRQFHAWWQQGKAILSTSCMRYATEFAQLREQLPATGTPRLIFATMLKDWERYGIHGLESIYGLLPPGGWQRVVNTGTPELNIVHLTHEAGVDIVLAVGHDLVGGYGHVSVIGSKATVRAEFRDTFAAFKAQLVAFVDYLRCGVSPVPQTETIEQMKIIIAGIRSREQHGKPIYLSEIQP</sequence>
<dbReference type="InterPro" id="IPR051317">
    <property type="entry name" value="Gfo/Idh/MocA_oxidoreduct"/>
</dbReference>